<dbReference type="SMART" id="SM00421">
    <property type="entry name" value="HTH_LUXR"/>
    <property type="match status" value="1"/>
</dbReference>
<dbReference type="OrthoDB" id="483at2"/>
<dbReference type="RefSeq" id="WP_106211138.1">
    <property type="nucleotide sequence ID" value="NZ_PVZF01000006.1"/>
</dbReference>
<dbReference type="PANTHER" id="PTHR44688:SF16">
    <property type="entry name" value="DNA-BINDING TRANSCRIPTIONAL ACTIVATOR DEVR_DOSR"/>
    <property type="match status" value="1"/>
</dbReference>
<sequence>MNLPLRGRDAELAAVARRLSSGRGVHVAGARGTGRSAMLAASVSAPGSPAGTVLHLVATGRDSATPLGIAQHLHGLLGGPVLRPDSALADLSAALRDVRPALVTVDDLDRADPGSRVLLTRLRAWFPVLTTATGTQDADVVLHPLTPEDAHRVLDDLGVARGAGRVPLLRRAAGNPLALVDLTGPEAGLGRRAREAFADGLDDLPAATRRALLELALADRTRRPAGRAAVWRCRAGDLGPALAAGLLVPAPTSARSPVPRFAHPLTAEIVLDDATTHQRRAAHRRLAADLPGTEPARDWHLALAGPDEAAAARLDALAGRLAARGAPRAAAHVLAAAAASGVGTAAPQRLLAAARQARAAGDLAWAGRLTAGTPYDDAVFRAVGEAWWDPSPLARRRAEELLDAATGPEGETVRAWGRGLLDPVGHHDRIRAEIAEHGPRLSAMGASEPTRWGALGGLALAVDETGRAVEFLTRSVAVAPQVVNAGGRTVDGLLTIALLDAGRWDDALARLAAASRAGDGTDVSALVSRAVLAVLRDEPDHHDHVLRALRAMPPATSALHDARLARARGLAAAGLGDHPAALRHLRRLRGPRGEALHPLVSDVALADAVAAHGAVGEREAARRLVETALRRGSLSSVRRELVLHRARALLDDEPEEHFRRALAPEAGRWPLEAAITRLEFAQWLRRRGRPADSRPLLRAAGETFARLGAPGWAARARSELAAAGAGDPSPTAGLSARQREVAVLAAQGWTTPQIAQRLGISARTVHSHLAGAFRVLGVSRRVQLSTALGEELHGR</sequence>
<dbReference type="InterPro" id="IPR016032">
    <property type="entry name" value="Sig_transdc_resp-reg_C-effctor"/>
</dbReference>
<dbReference type="GO" id="GO:0006355">
    <property type="term" value="P:regulation of DNA-templated transcription"/>
    <property type="evidence" value="ECO:0007669"/>
    <property type="project" value="InterPro"/>
</dbReference>
<gene>
    <name evidence="5" type="ORF">CLV37_106207</name>
</gene>
<evidence type="ECO:0000313" key="5">
    <source>
        <dbReference type="EMBL" id="PRY14648.1"/>
    </source>
</evidence>
<dbReference type="PROSITE" id="PS50043">
    <property type="entry name" value="HTH_LUXR_2"/>
    <property type="match status" value="1"/>
</dbReference>
<dbReference type="PANTHER" id="PTHR44688">
    <property type="entry name" value="DNA-BINDING TRANSCRIPTIONAL ACTIVATOR DEVR_DOSR"/>
    <property type="match status" value="1"/>
</dbReference>
<comment type="caution">
    <text evidence="5">The sequence shown here is derived from an EMBL/GenBank/DDBJ whole genome shotgun (WGS) entry which is preliminary data.</text>
</comment>
<keyword evidence="1" id="KW-0805">Transcription regulation</keyword>
<dbReference type="InterPro" id="IPR036388">
    <property type="entry name" value="WH-like_DNA-bd_sf"/>
</dbReference>
<dbReference type="SUPFAM" id="SSF46894">
    <property type="entry name" value="C-terminal effector domain of the bipartite response regulators"/>
    <property type="match status" value="1"/>
</dbReference>
<dbReference type="Pfam" id="PF00196">
    <property type="entry name" value="GerE"/>
    <property type="match status" value="1"/>
</dbReference>
<accession>A0A2T0R3J7</accession>
<proteinExistence type="predicted"/>
<evidence type="ECO:0000256" key="2">
    <source>
        <dbReference type="ARBA" id="ARBA00023125"/>
    </source>
</evidence>
<evidence type="ECO:0000259" key="4">
    <source>
        <dbReference type="PROSITE" id="PS50043"/>
    </source>
</evidence>
<protein>
    <submittedName>
        <fullName evidence="5">Regulatory LuxR family protein</fullName>
    </submittedName>
</protein>
<reference evidence="5 6" key="1">
    <citation type="submission" date="2018-03" db="EMBL/GenBank/DDBJ databases">
        <title>Genomic Encyclopedia of Archaeal and Bacterial Type Strains, Phase II (KMG-II): from individual species to whole genera.</title>
        <authorList>
            <person name="Goeker M."/>
        </authorList>
    </citation>
    <scope>NUCLEOTIDE SEQUENCE [LARGE SCALE GENOMIC DNA]</scope>
    <source>
        <strain evidence="5 6">DSM 19711</strain>
    </source>
</reference>
<dbReference type="EMBL" id="PVZF01000006">
    <property type="protein sequence ID" value="PRY14648.1"/>
    <property type="molecule type" value="Genomic_DNA"/>
</dbReference>
<keyword evidence="6" id="KW-1185">Reference proteome</keyword>
<name>A0A2T0R3J7_9ACTN</name>
<dbReference type="CDD" id="cd06170">
    <property type="entry name" value="LuxR_C_like"/>
    <property type="match status" value="1"/>
</dbReference>
<dbReference type="InterPro" id="IPR000792">
    <property type="entry name" value="Tscrpt_reg_LuxR_C"/>
</dbReference>
<keyword evidence="3" id="KW-0804">Transcription</keyword>
<dbReference type="Gene3D" id="1.10.10.10">
    <property type="entry name" value="Winged helix-like DNA-binding domain superfamily/Winged helix DNA-binding domain"/>
    <property type="match status" value="1"/>
</dbReference>
<evidence type="ECO:0000313" key="6">
    <source>
        <dbReference type="Proteomes" id="UP000238083"/>
    </source>
</evidence>
<dbReference type="AlphaFoldDB" id="A0A2T0R3J7"/>
<evidence type="ECO:0000256" key="3">
    <source>
        <dbReference type="ARBA" id="ARBA00023163"/>
    </source>
</evidence>
<dbReference type="GO" id="GO:0003677">
    <property type="term" value="F:DNA binding"/>
    <property type="evidence" value="ECO:0007669"/>
    <property type="project" value="UniProtKB-KW"/>
</dbReference>
<dbReference type="PRINTS" id="PR00038">
    <property type="entry name" value="HTHLUXR"/>
</dbReference>
<dbReference type="Proteomes" id="UP000238083">
    <property type="component" value="Unassembled WGS sequence"/>
</dbReference>
<organism evidence="5 6">
    <name type="scientific">Kineococcus rhizosphaerae</name>
    <dbReference type="NCBI Taxonomy" id="559628"/>
    <lineage>
        <taxon>Bacteria</taxon>
        <taxon>Bacillati</taxon>
        <taxon>Actinomycetota</taxon>
        <taxon>Actinomycetes</taxon>
        <taxon>Kineosporiales</taxon>
        <taxon>Kineosporiaceae</taxon>
        <taxon>Kineococcus</taxon>
    </lineage>
</organism>
<keyword evidence="2" id="KW-0238">DNA-binding</keyword>
<feature type="domain" description="HTH luxR-type" evidence="4">
    <location>
        <begin position="727"/>
        <end position="792"/>
    </location>
</feature>
<evidence type="ECO:0000256" key="1">
    <source>
        <dbReference type="ARBA" id="ARBA00023015"/>
    </source>
</evidence>